<evidence type="ECO:0000313" key="2">
    <source>
        <dbReference type="Proteomes" id="UP001165060"/>
    </source>
</evidence>
<comment type="caution">
    <text evidence="1">The sequence shown here is derived from an EMBL/GenBank/DDBJ whole genome shotgun (WGS) entry which is preliminary data.</text>
</comment>
<dbReference type="InterPro" id="IPR029063">
    <property type="entry name" value="SAM-dependent_MTases_sf"/>
</dbReference>
<dbReference type="PANTHER" id="PTHR14614">
    <property type="entry name" value="HEPATOCELLULAR CARCINOMA-ASSOCIATED ANTIGEN"/>
    <property type="match status" value="1"/>
</dbReference>
<dbReference type="SUPFAM" id="SSF53335">
    <property type="entry name" value="S-adenosyl-L-methionine-dependent methyltransferases"/>
    <property type="match status" value="1"/>
</dbReference>
<sequence>MHAGSPIDEAGQDAFAELLAAPAANPTFTPTDQYRLKLCKLFVSTVERQGGDLCSDSLSELMMGLVSSASKVDPDDPDLTCYQSFTSPALRGTLGCRVALRHNDVGMRMWEAGYLLADFIIRYPELVRGRRVVELGAGCGLTGLVAAAIGGCESMLLTDYTDVTLANMKHNVEVNNGWLRACGVDPAKVQVGFLDWGHVLAAPPSAPSVSPSSTSATSIAGLLSADVLIAGDCVYDRSVIPALVFTVRRLLEAVNGAVAYFATTMTLQ</sequence>
<dbReference type="Pfam" id="PF10294">
    <property type="entry name" value="Methyltransf_16"/>
    <property type="match status" value="1"/>
</dbReference>
<name>A0ABQ6MIP8_9STRA</name>
<dbReference type="PANTHER" id="PTHR14614:SF163">
    <property type="entry name" value="METHYLTRANSFERASE SMALL DOMAIN-CONTAINING PROTEIN"/>
    <property type="match status" value="1"/>
</dbReference>
<keyword evidence="2" id="KW-1185">Reference proteome</keyword>
<dbReference type="Proteomes" id="UP001165060">
    <property type="component" value="Unassembled WGS sequence"/>
</dbReference>
<dbReference type="InterPro" id="IPR019410">
    <property type="entry name" value="Methyltransf_16"/>
</dbReference>
<reference evidence="1 2" key="1">
    <citation type="journal article" date="2023" name="Commun. Biol.">
        <title>Genome analysis of Parmales, the sister group of diatoms, reveals the evolutionary specialization of diatoms from phago-mixotrophs to photoautotrophs.</title>
        <authorList>
            <person name="Ban H."/>
            <person name="Sato S."/>
            <person name="Yoshikawa S."/>
            <person name="Yamada K."/>
            <person name="Nakamura Y."/>
            <person name="Ichinomiya M."/>
            <person name="Sato N."/>
            <person name="Blanc-Mathieu R."/>
            <person name="Endo H."/>
            <person name="Kuwata A."/>
            <person name="Ogata H."/>
        </authorList>
    </citation>
    <scope>NUCLEOTIDE SEQUENCE [LARGE SCALE GENOMIC DNA]</scope>
</reference>
<evidence type="ECO:0000313" key="1">
    <source>
        <dbReference type="EMBL" id="GMI27296.1"/>
    </source>
</evidence>
<protein>
    <submittedName>
        <fullName evidence="1">Uncharacterized protein</fullName>
    </submittedName>
</protein>
<accession>A0ABQ6MIP8</accession>
<organism evidence="1 2">
    <name type="scientific">Tetraparma gracilis</name>
    <dbReference type="NCBI Taxonomy" id="2962635"/>
    <lineage>
        <taxon>Eukaryota</taxon>
        <taxon>Sar</taxon>
        <taxon>Stramenopiles</taxon>
        <taxon>Ochrophyta</taxon>
        <taxon>Bolidophyceae</taxon>
        <taxon>Parmales</taxon>
        <taxon>Triparmaceae</taxon>
        <taxon>Tetraparma</taxon>
    </lineage>
</organism>
<proteinExistence type="predicted"/>
<dbReference type="Gene3D" id="3.40.50.150">
    <property type="entry name" value="Vaccinia Virus protein VP39"/>
    <property type="match status" value="1"/>
</dbReference>
<dbReference type="EMBL" id="BRYB01000302">
    <property type="protein sequence ID" value="GMI27296.1"/>
    <property type="molecule type" value="Genomic_DNA"/>
</dbReference>
<gene>
    <name evidence="1" type="ORF">TeGR_g790</name>
</gene>